<keyword evidence="4" id="KW-1185">Reference proteome</keyword>
<dbReference type="CDD" id="cd03814">
    <property type="entry name" value="GT4-like"/>
    <property type="match status" value="1"/>
</dbReference>
<dbReference type="InterPro" id="IPR028098">
    <property type="entry name" value="Glyco_trans_4-like_N"/>
</dbReference>
<dbReference type="SUPFAM" id="SSF53756">
    <property type="entry name" value="UDP-Glycosyltransferase/glycogen phosphorylase"/>
    <property type="match status" value="1"/>
</dbReference>
<dbReference type="STRING" id="84588.SYNW0051"/>
<dbReference type="CAZy" id="GT4">
    <property type="family name" value="Glycosyltransferase Family 4"/>
</dbReference>
<dbReference type="InterPro" id="IPR050194">
    <property type="entry name" value="Glycosyltransferase_grp1"/>
</dbReference>
<dbReference type="KEGG" id="syw:SYNW0051"/>
<dbReference type="GO" id="GO:0016757">
    <property type="term" value="F:glycosyltransferase activity"/>
    <property type="evidence" value="ECO:0007669"/>
    <property type="project" value="InterPro"/>
</dbReference>
<dbReference type="Pfam" id="PF13439">
    <property type="entry name" value="Glyco_transf_4"/>
    <property type="match status" value="1"/>
</dbReference>
<dbReference type="EMBL" id="BX569689">
    <property type="protein sequence ID" value="CAE06566.1"/>
    <property type="molecule type" value="Genomic_DNA"/>
</dbReference>
<reference evidence="3 4" key="1">
    <citation type="journal article" date="2003" name="Nature">
        <title>The genome of a motile marine Synechococcus.</title>
        <authorList>
            <person name="Palenik B."/>
            <person name="Brahamsha B."/>
            <person name="Larimer F."/>
            <person name="Land M."/>
            <person name="Hauser L."/>
            <person name="Chain P."/>
            <person name="Lamerdin J."/>
            <person name="Regala W."/>
            <person name="Allen E.A."/>
            <person name="McCarren J."/>
            <person name="Paulsen I."/>
            <person name="Dufresne A."/>
            <person name="Partensky F."/>
            <person name="Webb E."/>
            <person name="Waterbury J."/>
        </authorList>
    </citation>
    <scope>NUCLEOTIDE SEQUENCE [LARGE SCALE GENOMIC DNA]</scope>
    <source>
        <strain evidence="3 4">WH8102</strain>
    </source>
</reference>
<dbReference type="RefSeq" id="WP_011126929.1">
    <property type="nucleotide sequence ID" value="NC_005070.1"/>
</dbReference>
<accession>Q7UA49</accession>
<name>Q7UA49_PARMW</name>
<evidence type="ECO:0000313" key="4">
    <source>
        <dbReference type="Proteomes" id="UP000001422"/>
    </source>
</evidence>
<dbReference type="AlphaFoldDB" id="Q7UA49"/>
<dbReference type="eggNOG" id="COG0438">
    <property type="taxonomic scope" value="Bacteria"/>
</dbReference>
<dbReference type="PANTHER" id="PTHR45947">
    <property type="entry name" value="SULFOQUINOVOSYL TRANSFERASE SQD2"/>
    <property type="match status" value="1"/>
</dbReference>
<sequence length="381" mass="41321">MKIAFFTETFLPKVDGIVTRLTKTVRHLVEAGDEVIVFCPEGCPDEYMGARLIGVPAMPLPLYPELKLALPRPAVSEAIDSFQPDLIHVVNPAVLGLGGIWLAKSKSIPLIASYHTHLPKYLEHYGMGMLEPLLWELLKAAHNQALLNLCTSTAMVQELSDKGIQNTDLWQRGVDTDLFRPELRSDTMRARLLGGHDDRGALLLYVGRLSAEKQIERIRPVLETLPDARLALVGDGPHRQQLEKHFEGTATTFVGYLAGEELAGAYASGDAFLFPSSTETLGLVLLEAMAAGCPVVGANRGGIPDIISDGVNGCLYEPDGADGGAASLIEASQRLLGNAAERQSLRSAARSEAERWGWAGATEQLRGYYRQVLERELSAAA</sequence>
<dbReference type="HOGENOM" id="CLU_009583_2_0_3"/>
<dbReference type="Proteomes" id="UP000001422">
    <property type="component" value="Chromosome"/>
</dbReference>
<evidence type="ECO:0000259" key="2">
    <source>
        <dbReference type="Pfam" id="PF13439"/>
    </source>
</evidence>
<organism evidence="3 4">
    <name type="scientific">Parasynechococcus marenigrum (strain WH8102)</name>
    <dbReference type="NCBI Taxonomy" id="84588"/>
    <lineage>
        <taxon>Bacteria</taxon>
        <taxon>Bacillati</taxon>
        <taxon>Cyanobacteriota</taxon>
        <taxon>Cyanophyceae</taxon>
        <taxon>Synechococcales</taxon>
        <taxon>Prochlorococcaceae</taxon>
        <taxon>Parasynechococcus</taxon>
        <taxon>Parasynechococcus marenigrum</taxon>
    </lineage>
</organism>
<evidence type="ECO:0000259" key="1">
    <source>
        <dbReference type="Pfam" id="PF00534"/>
    </source>
</evidence>
<dbReference type="PANTHER" id="PTHR45947:SF3">
    <property type="entry name" value="SULFOQUINOVOSYL TRANSFERASE SQD2"/>
    <property type="match status" value="1"/>
</dbReference>
<dbReference type="SMR" id="Q7UA49"/>
<dbReference type="Pfam" id="PF00534">
    <property type="entry name" value="Glycos_transf_1"/>
    <property type="match status" value="1"/>
</dbReference>
<dbReference type="Gene3D" id="3.40.50.2000">
    <property type="entry name" value="Glycogen Phosphorylase B"/>
    <property type="match status" value="2"/>
</dbReference>
<gene>
    <name evidence="3" type="primary">sqdX</name>
    <name evidence="3" type="ordered locus">SYNW0051</name>
</gene>
<evidence type="ECO:0000313" key="3">
    <source>
        <dbReference type="EMBL" id="CAE06566.1"/>
    </source>
</evidence>
<dbReference type="InterPro" id="IPR001296">
    <property type="entry name" value="Glyco_trans_1"/>
</dbReference>
<protein>
    <submittedName>
        <fullName evidence="3">SqdX</fullName>
    </submittedName>
</protein>
<feature type="domain" description="Glycosyl transferase family 1" evidence="1">
    <location>
        <begin position="196"/>
        <end position="350"/>
    </location>
</feature>
<feature type="domain" description="Glycosyltransferase subfamily 4-like N-terminal" evidence="2">
    <location>
        <begin position="14"/>
        <end position="177"/>
    </location>
</feature>
<proteinExistence type="predicted"/>